<accession>A0A914NKA3</accession>
<dbReference type="AlphaFoldDB" id="A0A914NKA3"/>
<feature type="compositionally biased region" description="Low complexity" evidence="5">
    <location>
        <begin position="214"/>
        <end position="233"/>
    </location>
</feature>
<evidence type="ECO:0000256" key="3">
    <source>
        <dbReference type="ARBA" id="ARBA00022806"/>
    </source>
</evidence>
<evidence type="ECO:0000256" key="1">
    <source>
        <dbReference type="ARBA" id="ARBA00004123"/>
    </source>
</evidence>
<feature type="region of interest" description="Disordered" evidence="5">
    <location>
        <begin position="208"/>
        <end position="283"/>
    </location>
</feature>
<dbReference type="GO" id="GO:0006338">
    <property type="term" value="P:chromatin remodeling"/>
    <property type="evidence" value="ECO:0007669"/>
    <property type="project" value="TreeGrafter"/>
</dbReference>
<dbReference type="Proteomes" id="UP000887563">
    <property type="component" value="Unplaced"/>
</dbReference>
<feature type="compositionally biased region" description="Low complexity" evidence="5">
    <location>
        <begin position="165"/>
        <end position="188"/>
    </location>
</feature>
<reference evidence="7" key="1">
    <citation type="submission" date="2022-11" db="UniProtKB">
        <authorList>
            <consortium name="WormBaseParasite"/>
        </authorList>
    </citation>
    <scope>IDENTIFICATION</scope>
</reference>
<feature type="compositionally biased region" description="Polar residues" evidence="5">
    <location>
        <begin position="240"/>
        <end position="273"/>
    </location>
</feature>
<dbReference type="WBParaSite" id="Minc3s06669g40150">
    <property type="protein sequence ID" value="Minc3s06669g40150"/>
    <property type="gene ID" value="Minc3s06669g40150"/>
</dbReference>
<evidence type="ECO:0000313" key="7">
    <source>
        <dbReference type="WBParaSite" id="Minc3s06669g40150"/>
    </source>
</evidence>
<dbReference type="GO" id="GO:0042393">
    <property type="term" value="F:histone binding"/>
    <property type="evidence" value="ECO:0007669"/>
    <property type="project" value="TreeGrafter"/>
</dbReference>
<dbReference type="InterPro" id="IPR050520">
    <property type="entry name" value="INO80/SWR1_helicase"/>
</dbReference>
<dbReference type="GO" id="GO:0000812">
    <property type="term" value="C:Swr1 complex"/>
    <property type="evidence" value="ECO:0007669"/>
    <property type="project" value="TreeGrafter"/>
</dbReference>
<feature type="region of interest" description="Disordered" evidence="5">
    <location>
        <begin position="164"/>
        <end position="194"/>
    </location>
</feature>
<evidence type="ECO:0000256" key="5">
    <source>
        <dbReference type="SAM" id="MobiDB-lite"/>
    </source>
</evidence>
<name>A0A914NKA3_MELIC</name>
<dbReference type="GO" id="GO:0016887">
    <property type="term" value="F:ATP hydrolysis activity"/>
    <property type="evidence" value="ECO:0007669"/>
    <property type="project" value="TreeGrafter"/>
</dbReference>
<dbReference type="GO" id="GO:0005524">
    <property type="term" value="F:ATP binding"/>
    <property type="evidence" value="ECO:0007669"/>
    <property type="project" value="UniProtKB-KW"/>
</dbReference>
<dbReference type="GO" id="GO:0004386">
    <property type="term" value="F:helicase activity"/>
    <property type="evidence" value="ECO:0007669"/>
    <property type="project" value="UniProtKB-KW"/>
</dbReference>
<organism evidence="6 7">
    <name type="scientific">Meloidogyne incognita</name>
    <name type="common">Southern root-knot nematode worm</name>
    <name type="synonym">Oxyuris incognita</name>
    <dbReference type="NCBI Taxonomy" id="6306"/>
    <lineage>
        <taxon>Eukaryota</taxon>
        <taxon>Metazoa</taxon>
        <taxon>Ecdysozoa</taxon>
        <taxon>Nematoda</taxon>
        <taxon>Chromadorea</taxon>
        <taxon>Rhabditida</taxon>
        <taxon>Tylenchina</taxon>
        <taxon>Tylenchomorpha</taxon>
        <taxon>Tylenchoidea</taxon>
        <taxon>Meloidogynidae</taxon>
        <taxon>Meloidogyninae</taxon>
        <taxon>Meloidogyne</taxon>
        <taxon>Meloidogyne incognita group</taxon>
    </lineage>
</organism>
<evidence type="ECO:0000313" key="6">
    <source>
        <dbReference type="Proteomes" id="UP000887563"/>
    </source>
</evidence>
<evidence type="ECO:0000256" key="2">
    <source>
        <dbReference type="ARBA" id="ARBA00022741"/>
    </source>
</evidence>
<dbReference type="GO" id="GO:0003677">
    <property type="term" value="F:DNA binding"/>
    <property type="evidence" value="ECO:0007669"/>
    <property type="project" value="UniProtKB-KW"/>
</dbReference>
<keyword evidence="3" id="KW-0347">Helicase</keyword>
<protein>
    <submittedName>
        <fullName evidence="7">Uncharacterized protein</fullName>
    </submittedName>
</protein>
<proteinExistence type="predicted"/>
<dbReference type="PANTHER" id="PTHR45685">
    <property type="entry name" value="HELICASE SRCAP-RELATED"/>
    <property type="match status" value="1"/>
</dbReference>
<keyword evidence="3" id="KW-0378">Hydrolase</keyword>
<keyword evidence="6" id="KW-1185">Reference proteome</keyword>
<sequence length="283" mass="31993">MTIDEGEFTPDFFKSANNLRELFNNEETVANILKENEELIKNNKTSTKELEMAMLSVEDKQDVLAAQKAKEENNVDLIEFDENTLNNGRGGGEERGNSCGYIESPSEQYLELINELKPIERYAVNFLTNEYRPALDKEFEETEALIRAKQKEFLQDISEDDVSDKGSIISKKSSKNGKQQSKHNNNNKTIEEQNITFDANLNEVLKKEERVVSRKNSSSNSLKNKKSSSSNIIVKKRYNTRNSSSLNIPTTTSQQSSNNNFAIPQLPQTSSNGFGDKSRKKGS</sequence>
<keyword evidence="4" id="KW-0067">ATP-binding</keyword>
<comment type="subcellular location">
    <subcellularLocation>
        <location evidence="1">Nucleus</location>
    </subcellularLocation>
</comment>
<keyword evidence="2" id="KW-0547">Nucleotide-binding</keyword>
<evidence type="ECO:0000256" key="4">
    <source>
        <dbReference type="ARBA" id="ARBA00022840"/>
    </source>
</evidence>
<dbReference type="PANTHER" id="PTHR45685:SF1">
    <property type="entry name" value="HELICASE SRCAP"/>
    <property type="match status" value="1"/>
</dbReference>